<evidence type="ECO:0008006" key="6">
    <source>
        <dbReference type="Google" id="ProtNLM"/>
    </source>
</evidence>
<proteinExistence type="predicted"/>
<comment type="caution">
    <text evidence="5">The sequence shown here is derived from an EMBL/GenBank/DDBJ whole genome shotgun (WGS) entry which is preliminary data.</text>
</comment>
<reference evidence="5" key="1">
    <citation type="journal article" date="2015" name="Proc. Natl. Acad. Sci. U.S.A.">
        <title>Networks of energetic and metabolic interactions define dynamics in microbial communities.</title>
        <authorList>
            <person name="Embree M."/>
            <person name="Liu J.K."/>
            <person name="Al-Bassam M.M."/>
            <person name="Zengler K."/>
        </authorList>
    </citation>
    <scope>NUCLEOTIDE SEQUENCE</scope>
</reference>
<dbReference type="PANTHER" id="PTHR30349">
    <property type="entry name" value="PHAGE INTEGRASE-RELATED"/>
    <property type="match status" value="1"/>
</dbReference>
<dbReference type="Pfam" id="PF00589">
    <property type="entry name" value="Phage_integrase"/>
    <property type="match status" value="1"/>
</dbReference>
<keyword evidence="2" id="KW-0233">DNA recombination</keyword>
<dbReference type="InterPro" id="IPR002104">
    <property type="entry name" value="Integrase_catalytic"/>
</dbReference>
<protein>
    <recommendedName>
        <fullName evidence="6">Integrase</fullName>
    </recommendedName>
</protein>
<dbReference type="CDD" id="cd00397">
    <property type="entry name" value="DNA_BRE_C"/>
    <property type="match status" value="1"/>
</dbReference>
<feature type="domain" description="Tyr recombinase" evidence="3">
    <location>
        <begin position="146"/>
        <end position="325"/>
    </location>
</feature>
<dbReference type="InterPro" id="IPR050090">
    <property type="entry name" value="Tyrosine_recombinase_XerCD"/>
</dbReference>
<dbReference type="GO" id="GO:0003677">
    <property type="term" value="F:DNA binding"/>
    <property type="evidence" value="ECO:0007669"/>
    <property type="project" value="UniProtKB-KW"/>
</dbReference>
<dbReference type="GO" id="GO:0006310">
    <property type="term" value="P:DNA recombination"/>
    <property type="evidence" value="ECO:0007669"/>
    <property type="project" value="UniProtKB-KW"/>
</dbReference>
<organism evidence="5">
    <name type="scientific">hydrocarbon metagenome</name>
    <dbReference type="NCBI Taxonomy" id="938273"/>
    <lineage>
        <taxon>unclassified sequences</taxon>
        <taxon>metagenomes</taxon>
        <taxon>ecological metagenomes</taxon>
    </lineage>
</organism>
<dbReference type="Gene3D" id="1.10.443.10">
    <property type="entry name" value="Intergrase catalytic core"/>
    <property type="match status" value="1"/>
</dbReference>
<evidence type="ECO:0000256" key="1">
    <source>
        <dbReference type="ARBA" id="ARBA00023125"/>
    </source>
</evidence>
<accession>A0A0W8FG33</accession>
<gene>
    <name evidence="5" type="ORF">ASZ90_010433</name>
</gene>
<dbReference type="AlphaFoldDB" id="A0A0W8FG33"/>
<keyword evidence="1" id="KW-0238">DNA-binding</keyword>
<evidence type="ECO:0000259" key="4">
    <source>
        <dbReference type="PROSITE" id="PS51900"/>
    </source>
</evidence>
<dbReference type="PROSITE" id="PS51900">
    <property type="entry name" value="CB"/>
    <property type="match status" value="1"/>
</dbReference>
<sequence length="411" mass="46704">MGSAADVFHDHGAPGYYEHLIALGLSEDRIQKEDADLLRRYINNLQATRGISPLRATKIAQTMISWRRFFPVSWRDATIDDIFDARNALETAESKKGKPYSKNTKNDHIRILKSFYAWMIKRKFSGIDREDLRELRAPGADTNTTAPEDLLTLEDITRMIEVCKTHRDKAIIAVLYESGARIGELARMKWGGVRFDEYGVKVSVPDTKEDQTRFARLLMSTEYLAAWRNGYYGTTPAGDALVFVSTDGQPLKYRAIAQVITRAGERAGIKKRIHPHLHRKSRITELVRRNYQESVIKEAMWGNLDTAMFKTYVKLSEKDIDAEFLERAGIAKKEEKEENNHLPRQCKYCFAMNAPTSKYCHMCTRPLTGEAANAVDNIEGALTLLAGRDEAALRSIVRRLIAEETANPSKK</sequence>
<dbReference type="PROSITE" id="PS51898">
    <property type="entry name" value="TYR_RECOMBINASE"/>
    <property type="match status" value="1"/>
</dbReference>
<dbReference type="PANTHER" id="PTHR30349:SF87">
    <property type="entry name" value="TRANSPOSASE A"/>
    <property type="match status" value="1"/>
</dbReference>
<evidence type="ECO:0000313" key="5">
    <source>
        <dbReference type="EMBL" id="KUG19839.1"/>
    </source>
</evidence>
<name>A0A0W8FG33_9ZZZZ</name>
<dbReference type="InterPro" id="IPR011010">
    <property type="entry name" value="DNA_brk_join_enz"/>
</dbReference>
<dbReference type="InterPro" id="IPR013762">
    <property type="entry name" value="Integrase-like_cat_sf"/>
</dbReference>
<dbReference type="InterPro" id="IPR044068">
    <property type="entry name" value="CB"/>
</dbReference>
<feature type="domain" description="Core-binding (CB)" evidence="4">
    <location>
        <begin position="32"/>
        <end position="120"/>
    </location>
</feature>
<dbReference type="SUPFAM" id="SSF56349">
    <property type="entry name" value="DNA breaking-rejoining enzymes"/>
    <property type="match status" value="1"/>
</dbReference>
<evidence type="ECO:0000256" key="2">
    <source>
        <dbReference type="ARBA" id="ARBA00023172"/>
    </source>
</evidence>
<evidence type="ECO:0000259" key="3">
    <source>
        <dbReference type="PROSITE" id="PS51898"/>
    </source>
</evidence>
<dbReference type="GO" id="GO:0015074">
    <property type="term" value="P:DNA integration"/>
    <property type="evidence" value="ECO:0007669"/>
    <property type="project" value="InterPro"/>
</dbReference>
<dbReference type="EMBL" id="LNQE01001252">
    <property type="protein sequence ID" value="KUG19839.1"/>
    <property type="molecule type" value="Genomic_DNA"/>
</dbReference>